<dbReference type="EMBL" id="UZAL01034638">
    <property type="protein sequence ID" value="VDP65837.1"/>
    <property type="molecule type" value="Genomic_DNA"/>
</dbReference>
<feature type="compositionally biased region" description="Polar residues" evidence="1">
    <location>
        <begin position="153"/>
        <end position="167"/>
    </location>
</feature>
<proteinExistence type="predicted"/>
<feature type="compositionally biased region" description="Acidic residues" evidence="1">
    <location>
        <begin position="169"/>
        <end position="190"/>
    </location>
</feature>
<dbReference type="Proteomes" id="UP000269396">
    <property type="component" value="Unassembled WGS sequence"/>
</dbReference>
<dbReference type="STRING" id="31246.A0A183PJ98"/>
<feature type="region of interest" description="Disordered" evidence="1">
    <location>
        <begin position="150"/>
        <end position="199"/>
    </location>
</feature>
<dbReference type="PANTHER" id="PTHR13937:SF0">
    <property type="entry name" value="EUKARYOTIC TRANSLATION INITIATION FACTOR 3 SUBUNIT C-RELATED"/>
    <property type="match status" value="1"/>
</dbReference>
<gene>
    <name evidence="2" type="ORF">SMTD_LOCUS14433</name>
</gene>
<organism evidence="2 3">
    <name type="scientific">Schistosoma mattheei</name>
    <dbReference type="NCBI Taxonomy" id="31246"/>
    <lineage>
        <taxon>Eukaryota</taxon>
        <taxon>Metazoa</taxon>
        <taxon>Spiralia</taxon>
        <taxon>Lophotrochozoa</taxon>
        <taxon>Platyhelminthes</taxon>
        <taxon>Trematoda</taxon>
        <taxon>Digenea</taxon>
        <taxon>Strigeidida</taxon>
        <taxon>Schistosomatoidea</taxon>
        <taxon>Schistosomatidae</taxon>
        <taxon>Schistosoma</taxon>
    </lineage>
</organism>
<evidence type="ECO:0000256" key="1">
    <source>
        <dbReference type="SAM" id="MobiDB-lite"/>
    </source>
</evidence>
<dbReference type="PANTHER" id="PTHR13937">
    <property type="entry name" value="EUKARYOTIC TRANSLATION INITATION FACTOR 3, SUBUNIT 8 EIF3S8 -RELATED"/>
    <property type="match status" value="1"/>
</dbReference>
<dbReference type="AlphaFoldDB" id="A0A183PJ98"/>
<dbReference type="GO" id="GO:0031369">
    <property type="term" value="F:translation initiation factor binding"/>
    <property type="evidence" value="ECO:0007669"/>
    <property type="project" value="InterPro"/>
</dbReference>
<dbReference type="GO" id="GO:0005852">
    <property type="term" value="C:eukaryotic translation initiation factor 3 complex"/>
    <property type="evidence" value="ECO:0007669"/>
    <property type="project" value="InterPro"/>
</dbReference>
<dbReference type="GO" id="GO:0003723">
    <property type="term" value="F:RNA binding"/>
    <property type="evidence" value="ECO:0007669"/>
    <property type="project" value="InterPro"/>
</dbReference>
<dbReference type="InterPro" id="IPR008905">
    <property type="entry name" value="EIF3C_N_dom"/>
</dbReference>
<dbReference type="InterPro" id="IPR027516">
    <property type="entry name" value="EIF3C"/>
</dbReference>
<evidence type="ECO:0000313" key="2">
    <source>
        <dbReference type="EMBL" id="VDP65837.1"/>
    </source>
</evidence>
<accession>A0A183PJ98</accession>
<dbReference type="GO" id="GO:0003743">
    <property type="term" value="F:translation initiation factor activity"/>
    <property type="evidence" value="ECO:0007669"/>
    <property type="project" value="InterPro"/>
</dbReference>
<evidence type="ECO:0000313" key="3">
    <source>
        <dbReference type="Proteomes" id="UP000269396"/>
    </source>
</evidence>
<feature type="region of interest" description="Disordered" evidence="1">
    <location>
        <begin position="1"/>
        <end position="26"/>
    </location>
</feature>
<dbReference type="Pfam" id="PF05470">
    <property type="entry name" value="eIF-3c_N"/>
    <property type="match status" value="1"/>
</dbReference>
<name>A0A183PJ98_9TREM</name>
<feature type="compositionally biased region" description="Basic and acidic residues" evidence="1">
    <location>
        <begin position="16"/>
        <end position="25"/>
    </location>
</feature>
<sequence>MYADIFSSSDSDREEEPVRRIESRPLHLSSDEEDIKRIVKSGRNKRCEEMQSIIKNLNNHKKIKDMSNVIIDFQNLVKVYEKSVQMNDFDGVPPFYVRCIAELEDFVNDSWEKKKEMNKSAVKSLATLKQRVKKYTRLFEANIRDFREVPGTLPTSTVKKSTRKSIASDSEDDDDDMDDSDSDDFSDDDSSSTSSIDINLDRCKDPSVYFLKSTSDDKKDKTKIKKIAKDRSTKKQLRASSDIEDGTWTTIDSYGRPEIQVQAFEKGQEINFDVVVKKMTEILASRGKKGASTSDQIVLLMQVEEKIKECNLSHGLHAKVLFAFISVLFDYDKKHDCMNSSLFDRYAFSLFLLAQ</sequence>
<protein>
    <submittedName>
        <fullName evidence="2">Uncharacterized protein</fullName>
    </submittedName>
</protein>
<keyword evidence="3" id="KW-1185">Reference proteome</keyword>
<reference evidence="2 3" key="1">
    <citation type="submission" date="2018-11" db="EMBL/GenBank/DDBJ databases">
        <authorList>
            <consortium name="Pathogen Informatics"/>
        </authorList>
    </citation>
    <scope>NUCLEOTIDE SEQUENCE [LARGE SCALE GENOMIC DNA]</scope>
    <source>
        <strain>Denwood</strain>
        <strain evidence="3">Zambia</strain>
    </source>
</reference>